<dbReference type="InterPro" id="IPR027417">
    <property type="entry name" value="P-loop_NTPase"/>
</dbReference>
<dbReference type="Gene3D" id="3.40.50.300">
    <property type="entry name" value="P-loop containing nucleotide triphosphate hydrolases"/>
    <property type="match status" value="2"/>
</dbReference>
<dbReference type="SMART" id="SM00382">
    <property type="entry name" value="AAA"/>
    <property type="match status" value="2"/>
</dbReference>
<dbReference type="PANTHER" id="PTHR42926">
    <property type="match status" value="1"/>
</dbReference>
<dbReference type="EMBL" id="JACXXJ020000003">
    <property type="protein sequence ID" value="MBF2713527.1"/>
    <property type="molecule type" value="Genomic_DNA"/>
</dbReference>
<dbReference type="SUPFAM" id="SSF52540">
    <property type="entry name" value="P-loop containing nucleoside triphosphate hydrolases"/>
    <property type="match status" value="2"/>
</dbReference>
<dbReference type="InterPro" id="IPR003593">
    <property type="entry name" value="AAA+_ATPase"/>
</dbReference>
<protein>
    <submittedName>
        <fullName evidence="1">AAA family ATPase</fullName>
    </submittedName>
</protein>
<dbReference type="PANTHER" id="PTHR42926:SF1">
    <property type="entry name" value="CIRCADIAN CLOCK OSCILLATOR PROTEIN KAIC 1"/>
    <property type="match status" value="1"/>
</dbReference>
<dbReference type="Proteomes" id="UP000655037">
    <property type="component" value="Unassembled WGS sequence"/>
</dbReference>
<name>A0AAE4WIT7_AGRVI</name>
<proteinExistence type="predicted"/>
<dbReference type="PIRSF" id="PIRSF039117">
    <property type="entry name" value="KaiC"/>
    <property type="match status" value="1"/>
</dbReference>
<dbReference type="AlphaFoldDB" id="A0AAE4WIT7"/>
<dbReference type="InterPro" id="IPR030665">
    <property type="entry name" value="KaiC"/>
</dbReference>
<dbReference type="PROSITE" id="PS51146">
    <property type="entry name" value="KAIC"/>
    <property type="match status" value="2"/>
</dbReference>
<comment type="caution">
    <text evidence="1">The sequence shown here is derived from an EMBL/GenBank/DDBJ whole genome shotgun (WGS) entry which is preliminary data.</text>
</comment>
<dbReference type="InterPro" id="IPR014774">
    <property type="entry name" value="KaiC-like_dom"/>
</dbReference>
<accession>A0AAE4WIT7</accession>
<organism evidence="1 2">
    <name type="scientific">Agrobacterium vitis</name>
    <name type="common">Rhizobium vitis</name>
    <dbReference type="NCBI Taxonomy" id="373"/>
    <lineage>
        <taxon>Bacteria</taxon>
        <taxon>Pseudomonadati</taxon>
        <taxon>Pseudomonadota</taxon>
        <taxon>Alphaproteobacteria</taxon>
        <taxon>Hyphomicrobiales</taxon>
        <taxon>Rhizobiaceae</taxon>
        <taxon>Rhizobium/Agrobacterium group</taxon>
        <taxon>Agrobacterium</taxon>
    </lineage>
</organism>
<dbReference type="RefSeq" id="WP_071203998.1">
    <property type="nucleotide sequence ID" value="NZ_AP023273.1"/>
</dbReference>
<evidence type="ECO:0000313" key="1">
    <source>
        <dbReference type="EMBL" id="MBF2713527.1"/>
    </source>
</evidence>
<dbReference type="GO" id="GO:0005524">
    <property type="term" value="F:ATP binding"/>
    <property type="evidence" value="ECO:0007669"/>
    <property type="project" value="InterPro"/>
</dbReference>
<sequence>MPPRKKAAVASTGIAGLDEILRGGLPLPNLFMLQGAPGSGKTTAAIQFLRAGVEAGESCLYVTLSQSAAELRSIAVSHGWTLDGIHVEELSTTGSIDEADEQSIFMTADLRLDETRKAIEAAIDEHKPQRLVYDSLLEIRLITGDSPRFRRELIGFKSFLSKRKVVALLLDTQSPGLDRSGEEVEGLAHGVIRFDKSLEEYGGVRRRIEVSKMRGVPIADGYHDMAIREGAGVVVFPRIMPSTATEATKPQLIKSGVSELDDMFGGGQEAGTTTLVIGQAGTGKSTMSSLYATAALERGESVALFLFEERLETFFRRSEGLGMQLRQFHKDGKLILRDFNPNEVSPGEFGQIVQDAVVQNKVRVVVIDSLTGYLNSLPHREKAVRDIQSLLKYLARSGVLTMLIVAQHGLLGQNVGIDVDVSFLGDTVLLLRIMEHEGRLRRSITVVKKRHGPHDLDVRELLIESGSVSVVSYNPLPDPK</sequence>
<gene>
    <name evidence="1" type="ORF">IEI95_004565</name>
</gene>
<dbReference type="Pfam" id="PF06745">
    <property type="entry name" value="ATPase"/>
    <property type="match status" value="2"/>
</dbReference>
<reference evidence="1" key="1">
    <citation type="submission" date="2020-11" db="EMBL/GenBank/DDBJ databases">
        <title>Agrobacterium vitis strain K377 genome.</title>
        <authorList>
            <person name="Xi H."/>
        </authorList>
    </citation>
    <scope>NUCLEOTIDE SEQUENCE</scope>
    <source>
        <strain evidence="1">K377</strain>
    </source>
</reference>
<dbReference type="CDD" id="cd19488">
    <property type="entry name" value="KaiC-like_N"/>
    <property type="match status" value="1"/>
</dbReference>
<dbReference type="InterPro" id="IPR051347">
    <property type="entry name" value="Circadian_clock_KaiC-rel"/>
</dbReference>
<evidence type="ECO:0000313" key="2">
    <source>
        <dbReference type="Proteomes" id="UP000655037"/>
    </source>
</evidence>
<dbReference type="InterPro" id="IPR010624">
    <property type="entry name" value="KaiC_dom"/>
</dbReference>